<keyword evidence="1" id="KW-1133">Transmembrane helix</keyword>
<dbReference type="GO" id="GO:0005886">
    <property type="term" value="C:plasma membrane"/>
    <property type="evidence" value="ECO:0007669"/>
    <property type="project" value="TreeGrafter"/>
</dbReference>
<sequence>MTPPKPKPSTKRPKTWLRRILIVLAVIVLFPIGLFTVGWFNRDSVIDMVQEWYANNTSGTLVIGEVNASFLSGFPNLGFTLKDIQHTNNDSITDHYSTLAIEEAKVIIGAGNLLRGDFIFRKINIKNAIFTSEVISTRPLAYHEALKRNKQKDKQGFKLPKWLHQQGATLVLENFRFTSKDTILNKHFDLHIHHSKTTFKADELRLKGHQDLDITVHHLGFNTKKGSFLKNARVFGQPDFNIEFETDAIQIPRFPLHIDDQIFQLSALFDLAESNGFEFDLKNEATDFKTVKRLLSDSIAIKLNDYDILKPFESQIKIAGKFAFGNNPDVNAHFSTINNEIIIFDKIHLKNAAFAGTLTTDIYSTDSIKRLKKSPQDIKVTFDMLNGEFEDIKMTTVNSYYQSTPEAANFVEATVSLNGKNETLAKLIETDNFDFIGGNFQLQTNISGDIPNLYQILNKATGRFDLQNTRVVLKKNGLQLPIQSISVDLQKENSILRELIVNLPNGENLVFRGTLKSIAGLLSKSPVAPTTSHIVLSSDNLNISEVIVMAQEFVPESNSKNSDRQNLHETLEAVYSQFHPQFRLDIKALTFNEVMITDVKSNIQLADPETIVLRNFSFNYDDAVTNLKGSVKVYPPESRLKEAIFMNAEATSEGSLEVFKELFNIELFRIDSGRYQFNGKVNGNVRAFSELLQNAQGDLTLTNTKLHYPPADMAIVIDSLALLVDRSDIVLKQFNLEIDDFQPIQLNGHIKEFPNFLLDDITEEGSIFLEISAPFFDGDQLLSTINSLTTEDTVSSANKRALHAIFKDVNKFNPEIKLAIDSLKFRDLITEKIAAQVYFENDSILKLDHLNLKYKSTTANVQGEINAHNSQINLKNDNPFNLDFSVQVKGKSEDLNDYLKTTNFVFKSGEFEFYGNYQGQSKDLQLLNSEASGDLKISGTLVDFKAADLQIPVDSLHLQIHNDLATLKTLDIQLPGKSSVFFSGAIDNFSEFINGSATQRQHNSDFSIYAPYLDTANIQEFLEGSESKIQKDTIKKALNLKKWKEVLTKINSSFYPGIAIKVDTLKHEEFRITDYQSQLEFDNQGHFSLKDTQLDFYGGKIALNVDVGIMAGENTPVRIDMNVQDMDLHELVTRFDYFKDEGLREADQIGGIINYRLIADGTANNEGHVNMNSLNGRLELKIDSLLLYNYKPLMESIPLLSSERFKNLRFRPIAQTFEIKNGEIIIPRTQIQSSAIHLFFEGRLKLNSYTNIWLSLPWKNLKRNDGLNFPEKTTFEEAGSKFYLQFIQDQNNAKARKQKLKVKFRLGNRKLKRMRDSSFD</sequence>
<keyword evidence="1" id="KW-0812">Transmembrane</keyword>
<organism evidence="2 3">
    <name type="scientific">Gelidibacter salicanalis</name>
    <dbReference type="NCBI Taxonomy" id="291193"/>
    <lineage>
        <taxon>Bacteria</taxon>
        <taxon>Pseudomonadati</taxon>
        <taxon>Bacteroidota</taxon>
        <taxon>Flavobacteriia</taxon>
        <taxon>Flavobacteriales</taxon>
        <taxon>Flavobacteriaceae</taxon>
        <taxon>Gelidibacter</taxon>
    </lineage>
</organism>
<evidence type="ECO:0000313" key="3">
    <source>
        <dbReference type="Proteomes" id="UP000321734"/>
    </source>
</evidence>
<dbReference type="Proteomes" id="UP000321734">
    <property type="component" value="Unassembled WGS sequence"/>
</dbReference>
<dbReference type="OrthoDB" id="1489065at2"/>
<feature type="transmembrane region" description="Helical" evidence="1">
    <location>
        <begin position="20"/>
        <end position="40"/>
    </location>
</feature>
<comment type="caution">
    <text evidence="2">The sequence shown here is derived from an EMBL/GenBank/DDBJ whole genome shotgun (WGS) entry which is preliminary data.</text>
</comment>
<name>A0A5C7AJ31_9FLAO</name>
<dbReference type="GO" id="GO:0090313">
    <property type="term" value="P:regulation of protein targeting to membrane"/>
    <property type="evidence" value="ECO:0007669"/>
    <property type="project" value="TreeGrafter"/>
</dbReference>
<accession>A0A5C7AJ31</accession>
<dbReference type="RefSeq" id="WP_146894075.1">
    <property type="nucleotide sequence ID" value="NZ_VORX01000009.1"/>
</dbReference>
<evidence type="ECO:0000313" key="2">
    <source>
        <dbReference type="EMBL" id="TXE05822.1"/>
    </source>
</evidence>
<dbReference type="PANTHER" id="PTHR30441">
    <property type="entry name" value="DUF748 DOMAIN-CONTAINING PROTEIN"/>
    <property type="match status" value="1"/>
</dbReference>
<proteinExistence type="predicted"/>
<dbReference type="EMBL" id="VORX01000009">
    <property type="protein sequence ID" value="TXE05822.1"/>
    <property type="molecule type" value="Genomic_DNA"/>
</dbReference>
<dbReference type="PANTHER" id="PTHR30441:SF8">
    <property type="entry name" value="DUF748 DOMAIN-CONTAINING PROTEIN"/>
    <property type="match status" value="1"/>
</dbReference>
<reference evidence="2 3" key="1">
    <citation type="submission" date="2019-08" db="EMBL/GenBank/DDBJ databases">
        <title>Genome sequence of Gelidibacter salicanalis IC162T.</title>
        <authorList>
            <person name="Bowman J.P."/>
        </authorList>
    </citation>
    <scope>NUCLEOTIDE SEQUENCE [LARGE SCALE GENOMIC DNA]</scope>
    <source>
        <strain evidence="2 3">IC162</strain>
    </source>
</reference>
<dbReference type="InterPro" id="IPR052894">
    <property type="entry name" value="AsmA-related"/>
</dbReference>
<keyword evidence="1" id="KW-0472">Membrane</keyword>
<gene>
    <name evidence="2" type="ORF">ES711_14755</name>
</gene>
<keyword evidence="3" id="KW-1185">Reference proteome</keyword>
<protein>
    <submittedName>
        <fullName evidence="2">Uncharacterized protein</fullName>
    </submittedName>
</protein>
<evidence type="ECO:0000256" key="1">
    <source>
        <dbReference type="SAM" id="Phobius"/>
    </source>
</evidence>